<evidence type="ECO:0000313" key="9">
    <source>
        <dbReference type="EMBL" id="TDL29380.1"/>
    </source>
</evidence>
<keyword evidence="4 7" id="KW-0067">ATP-binding</keyword>
<dbReference type="GO" id="GO:0050567">
    <property type="term" value="F:glutaminyl-tRNA synthase (glutamine-hydrolyzing) activity"/>
    <property type="evidence" value="ECO:0007669"/>
    <property type="project" value="UniProtKB-UniRule"/>
</dbReference>
<dbReference type="InterPro" id="IPR003789">
    <property type="entry name" value="Asn/Gln_tRNA_amidoTrase-B-like"/>
</dbReference>
<dbReference type="PANTHER" id="PTHR11659:SF0">
    <property type="entry name" value="GLUTAMYL-TRNA(GLN) AMIDOTRANSFERASE SUBUNIT B, MITOCHONDRIAL"/>
    <property type="match status" value="1"/>
</dbReference>
<dbReference type="NCBIfam" id="NF004012">
    <property type="entry name" value="PRK05477.1-2"/>
    <property type="match status" value="1"/>
</dbReference>
<organism evidence="9 10">
    <name type="scientific">Rickenella mellea</name>
    <dbReference type="NCBI Taxonomy" id="50990"/>
    <lineage>
        <taxon>Eukaryota</taxon>
        <taxon>Fungi</taxon>
        <taxon>Dikarya</taxon>
        <taxon>Basidiomycota</taxon>
        <taxon>Agaricomycotina</taxon>
        <taxon>Agaricomycetes</taxon>
        <taxon>Hymenochaetales</taxon>
        <taxon>Rickenellaceae</taxon>
        <taxon>Rickenella</taxon>
    </lineage>
</organism>
<keyword evidence="7" id="KW-0496">Mitochondrion</keyword>
<dbReference type="GO" id="GO:0016740">
    <property type="term" value="F:transferase activity"/>
    <property type="evidence" value="ECO:0007669"/>
    <property type="project" value="UniProtKB-KW"/>
</dbReference>
<accession>A0A4R5XE68</accession>
<dbReference type="GO" id="GO:0005739">
    <property type="term" value="C:mitochondrion"/>
    <property type="evidence" value="ECO:0007669"/>
    <property type="project" value="UniProtKB-SubCell"/>
</dbReference>
<comment type="catalytic activity">
    <reaction evidence="6 7">
        <text>L-glutamyl-tRNA(Gln) + L-glutamine + ATP + H2O = L-glutaminyl-tRNA(Gln) + L-glutamate + ADP + phosphate + H(+)</text>
        <dbReference type="Rhea" id="RHEA:17521"/>
        <dbReference type="Rhea" id="RHEA-COMP:9681"/>
        <dbReference type="Rhea" id="RHEA-COMP:9684"/>
        <dbReference type="ChEBI" id="CHEBI:15377"/>
        <dbReference type="ChEBI" id="CHEBI:15378"/>
        <dbReference type="ChEBI" id="CHEBI:29985"/>
        <dbReference type="ChEBI" id="CHEBI:30616"/>
        <dbReference type="ChEBI" id="CHEBI:43474"/>
        <dbReference type="ChEBI" id="CHEBI:58359"/>
        <dbReference type="ChEBI" id="CHEBI:78520"/>
        <dbReference type="ChEBI" id="CHEBI:78521"/>
        <dbReference type="ChEBI" id="CHEBI:456216"/>
    </reaction>
</comment>
<comment type="subcellular location">
    <subcellularLocation>
        <location evidence="7">Mitochondrion</location>
    </subcellularLocation>
</comment>
<dbReference type="Pfam" id="PF02934">
    <property type="entry name" value="GatB_N"/>
    <property type="match status" value="1"/>
</dbReference>
<evidence type="ECO:0000256" key="5">
    <source>
        <dbReference type="ARBA" id="ARBA00022917"/>
    </source>
</evidence>
<dbReference type="InterPro" id="IPR017959">
    <property type="entry name" value="Asn/Gln-tRNA_amidoTrfase_suB/E"/>
</dbReference>
<dbReference type="AlphaFoldDB" id="A0A4R5XE68"/>
<dbReference type="STRING" id="50990.A0A4R5XE68"/>
<evidence type="ECO:0000313" key="10">
    <source>
        <dbReference type="Proteomes" id="UP000294933"/>
    </source>
</evidence>
<dbReference type="InterPro" id="IPR006075">
    <property type="entry name" value="Asn/Gln-tRNA_Trfase_suB/E_cat"/>
</dbReference>
<keyword evidence="10" id="KW-1185">Reference proteome</keyword>
<dbReference type="GO" id="GO:0030956">
    <property type="term" value="C:glutamyl-tRNA(Gln) amidotransferase complex"/>
    <property type="evidence" value="ECO:0007669"/>
    <property type="project" value="UniProtKB-UniRule"/>
</dbReference>
<dbReference type="NCBIfam" id="TIGR00133">
    <property type="entry name" value="gatB"/>
    <property type="match status" value="1"/>
</dbReference>
<dbReference type="InterPro" id="IPR023168">
    <property type="entry name" value="GatB_Yqey_C_2"/>
</dbReference>
<proteinExistence type="inferred from homology"/>
<dbReference type="Pfam" id="PF02637">
    <property type="entry name" value="GatB_Yqey"/>
    <property type="match status" value="1"/>
</dbReference>
<name>A0A4R5XE68_9AGAM</name>
<dbReference type="PANTHER" id="PTHR11659">
    <property type="entry name" value="GLUTAMYL-TRNA GLN AMIDOTRANSFERASE SUBUNIT B MITOCHONDRIAL AND PROKARYOTIC PET112-RELATED"/>
    <property type="match status" value="1"/>
</dbReference>
<dbReference type="Proteomes" id="UP000294933">
    <property type="component" value="Unassembled WGS sequence"/>
</dbReference>
<protein>
    <recommendedName>
        <fullName evidence="7">Glutamyl-tRNA(Gln) amidotransferase subunit B, mitochondrial</fullName>
        <shortName evidence="7">Glu-AdT subunit B</shortName>
        <ecNumber evidence="7">6.3.5.-</ecNumber>
    </recommendedName>
</protein>
<dbReference type="SMART" id="SM00845">
    <property type="entry name" value="GatB_Yqey"/>
    <property type="match status" value="1"/>
</dbReference>
<reference evidence="9 10" key="1">
    <citation type="submission" date="2018-06" db="EMBL/GenBank/DDBJ databases">
        <title>A transcriptomic atlas of mushroom development highlights an independent origin of complex multicellularity.</title>
        <authorList>
            <consortium name="DOE Joint Genome Institute"/>
            <person name="Krizsan K."/>
            <person name="Almasi E."/>
            <person name="Merenyi Z."/>
            <person name="Sahu N."/>
            <person name="Viragh M."/>
            <person name="Koszo T."/>
            <person name="Mondo S."/>
            <person name="Kiss B."/>
            <person name="Balint B."/>
            <person name="Kues U."/>
            <person name="Barry K."/>
            <person name="Hegedus J.C."/>
            <person name="Henrissat B."/>
            <person name="Johnson J."/>
            <person name="Lipzen A."/>
            <person name="Ohm R."/>
            <person name="Nagy I."/>
            <person name="Pangilinan J."/>
            <person name="Yan J."/>
            <person name="Xiong Y."/>
            <person name="Grigoriev I.V."/>
            <person name="Hibbett D.S."/>
            <person name="Nagy L.G."/>
        </authorList>
    </citation>
    <scope>NUCLEOTIDE SEQUENCE [LARGE SCALE GENOMIC DNA]</scope>
    <source>
        <strain evidence="9 10">SZMC22713</strain>
    </source>
</reference>
<feature type="domain" description="Asn/Gln amidotransferase" evidence="8">
    <location>
        <begin position="360"/>
        <end position="509"/>
    </location>
</feature>
<evidence type="ECO:0000259" key="8">
    <source>
        <dbReference type="SMART" id="SM00845"/>
    </source>
</evidence>
<dbReference type="GO" id="GO:0070681">
    <property type="term" value="P:glutaminyl-tRNAGln biosynthesis via transamidation"/>
    <property type="evidence" value="ECO:0007669"/>
    <property type="project" value="UniProtKB-UniRule"/>
</dbReference>
<evidence type="ECO:0000256" key="7">
    <source>
        <dbReference type="HAMAP-Rule" id="MF_03147"/>
    </source>
</evidence>
<dbReference type="NCBIfam" id="NF004014">
    <property type="entry name" value="PRK05477.1-4"/>
    <property type="match status" value="1"/>
</dbReference>
<evidence type="ECO:0000256" key="4">
    <source>
        <dbReference type="ARBA" id="ARBA00022840"/>
    </source>
</evidence>
<dbReference type="OrthoDB" id="1722066at2759"/>
<dbReference type="SUPFAM" id="SSF89095">
    <property type="entry name" value="GatB/YqeY motif"/>
    <property type="match status" value="1"/>
</dbReference>
<keyword evidence="5 7" id="KW-0648">Protein biosynthesis</keyword>
<dbReference type="InterPro" id="IPR014746">
    <property type="entry name" value="Gln_synth/guanido_kin_cat_dom"/>
</dbReference>
<dbReference type="InterPro" id="IPR018027">
    <property type="entry name" value="Asn/Gln_amidotransferase"/>
</dbReference>
<dbReference type="PROSITE" id="PS01234">
    <property type="entry name" value="GATB"/>
    <property type="match status" value="1"/>
</dbReference>
<evidence type="ECO:0000256" key="3">
    <source>
        <dbReference type="ARBA" id="ARBA00022741"/>
    </source>
</evidence>
<dbReference type="HAMAP" id="MF_00121">
    <property type="entry name" value="GatB"/>
    <property type="match status" value="1"/>
</dbReference>
<dbReference type="Gene3D" id="1.10.10.410">
    <property type="match status" value="1"/>
</dbReference>
<comment type="function">
    <text evidence="7">Allows the formation of correctly charged Gln-tRNA(Gln) through the transamidation of misacylated Glu-tRNA(Gln) in the mitochondria. The reaction takes place in the presence of glutamine and ATP through an activated gamma-phospho-Glu-tRNA(Gln).</text>
</comment>
<keyword evidence="3 7" id="KW-0547">Nucleotide-binding</keyword>
<comment type="subunit">
    <text evidence="7">Subunit of the heterotrimeric GatCAB amidotransferase (AdT) complex, composed of A, B and C subunits.</text>
</comment>
<evidence type="ECO:0000256" key="1">
    <source>
        <dbReference type="ARBA" id="ARBA00005306"/>
    </source>
</evidence>
<sequence length="511" mass="57406">MRSPFCLHGPVRHLHSAYDDVRRRGWELVVGIEVHAQIKSRAKLFSNSWTSTYDELANTHVDAFDAAFPGSLPRLNSSCVDLAIRTALGLNARIRRRSAFDRKHYFYSDLTSGYQITQNYAPLATSGYVHLKKSNIDVRIKQIQLEQDTAKTTLEQRAGYSVIDLNRAGTGLMEIVSEPDIRSPEQAAEYIRTLQELLRAVGSCDGHMEQGSLRCDVNVSVNRPGESLGTRCEIKNLNSVKSAMLAITSETQRHVELLERGQHVFQETRGFSEAKAQTYSLRSKEDAPDYMYMPDPNLPPLLIDDAYVQRILEQLPELPEQTRTRLRLRGLNDVDIDIMMSMDSIMEIGFDGKTGSKIVSYFDRVSQYRDPTVVAKWITQRLCKELVARGLTATNNPVTAERMGELIDMVQDGKITHGSGRRLLKYMLDSPSAKPPSLIATELSLIALPIDDEALEEMCAEAIARMPEEVQSYKRGRVKVVDRLVGHVMKNSRGTANARAVAERFAAMLSK</sequence>
<comment type="similarity">
    <text evidence="1 7">Belongs to the GatB/GatE family. GatB subfamily.</text>
</comment>
<evidence type="ECO:0000256" key="6">
    <source>
        <dbReference type="ARBA" id="ARBA00047913"/>
    </source>
</evidence>
<dbReference type="SUPFAM" id="SSF55931">
    <property type="entry name" value="Glutamine synthetase/guanido kinase"/>
    <property type="match status" value="1"/>
</dbReference>
<dbReference type="VEuPathDB" id="FungiDB:BD410DRAFT_758187"/>
<dbReference type="EC" id="6.3.5.-" evidence="7"/>
<evidence type="ECO:0000256" key="2">
    <source>
        <dbReference type="ARBA" id="ARBA00022598"/>
    </source>
</evidence>
<keyword evidence="2 7" id="KW-0436">Ligase</keyword>
<dbReference type="EMBL" id="ML170156">
    <property type="protein sequence ID" value="TDL29380.1"/>
    <property type="molecule type" value="Genomic_DNA"/>
</dbReference>
<dbReference type="InterPro" id="IPR017958">
    <property type="entry name" value="Gln-tRNA_amidoTrfase_suB_CS"/>
</dbReference>
<dbReference type="InterPro" id="IPR004413">
    <property type="entry name" value="GatB"/>
</dbReference>
<gene>
    <name evidence="9" type="ORF">BD410DRAFT_758187</name>
</gene>
<dbReference type="GO" id="GO:0032543">
    <property type="term" value="P:mitochondrial translation"/>
    <property type="evidence" value="ECO:0007669"/>
    <property type="project" value="UniProtKB-UniRule"/>
</dbReference>
<dbReference type="GO" id="GO:0005524">
    <property type="term" value="F:ATP binding"/>
    <property type="evidence" value="ECO:0007669"/>
    <property type="project" value="UniProtKB-KW"/>
</dbReference>
<keyword evidence="9" id="KW-0808">Transferase</keyword>